<dbReference type="SUPFAM" id="SSF53098">
    <property type="entry name" value="Ribonuclease H-like"/>
    <property type="match status" value="1"/>
</dbReference>
<dbReference type="SMART" id="SM00479">
    <property type="entry name" value="EXOIII"/>
    <property type="match status" value="1"/>
</dbReference>
<evidence type="ECO:0000313" key="6">
    <source>
        <dbReference type="Proteomes" id="UP000320481"/>
    </source>
</evidence>
<comment type="caution">
    <text evidence="5">The sequence shown here is derived from an EMBL/GenBank/DDBJ whole genome shotgun (WGS) entry which is preliminary data.</text>
</comment>
<accession>A0A5C6K1I7</accession>
<keyword evidence="1" id="KW-0540">Nuclease</keyword>
<dbReference type="Gene3D" id="3.30.420.10">
    <property type="entry name" value="Ribonuclease H-like superfamily/Ribonuclease H"/>
    <property type="match status" value="1"/>
</dbReference>
<gene>
    <name evidence="5" type="ORF">FRZ03_04445</name>
</gene>
<evidence type="ECO:0000256" key="1">
    <source>
        <dbReference type="ARBA" id="ARBA00022722"/>
    </source>
</evidence>
<evidence type="ECO:0000256" key="2">
    <source>
        <dbReference type="ARBA" id="ARBA00022801"/>
    </source>
</evidence>
<dbReference type="InterPro" id="IPR013520">
    <property type="entry name" value="Ribonucl_H"/>
</dbReference>
<dbReference type="GO" id="GO:0000175">
    <property type="term" value="F:3'-5'-RNA exonuclease activity"/>
    <property type="evidence" value="ECO:0007669"/>
    <property type="project" value="InterPro"/>
</dbReference>
<sequence length="224" mass="24720">MRKTRCRNRSRVPTLGAMIPQSPLLNVIDVEATCWDGQPPPGSVHEIIEISLTVVDVSARRRVSRHRVLVRPARSAVSDFCTRLTGLTQAEVERGVTFAEACRTLVCAYEAGERPWTSWGEYDRRQFTRQCQADGVACPFGYPAQRTHTDAKAVFSAAHGLRRKPGMDQALRIAGLPLEGRHHRGEDDAWNIAALVLDLLGRGAWPAAGSTAQGDQGRSPRPRM</sequence>
<evidence type="ECO:0000259" key="4">
    <source>
        <dbReference type="SMART" id="SM00479"/>
    </source>
</evidence>
<proteinExistence type="predicted"/>
<keyword evidence="3 5" id="KW-0269">Exonuclease</keyword>
<dbReference type="CDD" id="cd06133">
    <property type="entry name" value="ERI-1_3'hExo_like"/>
    <property type="match status" value="1"/>
</dbReference>
<keyword evidence="6" id="KW-1185">Reference proteome</keyword>
<dbReference type="Proteomes" id="UP000320481">
    <property type="component" value="Unassembled WGS sequence"/>
</dbReference>
<dbReference type="InterPro" id="IPR012337">
    <property type="entry name" value="RNaseH-like_sf"/>
</dbReference>
<dbReference type="PANTHER" id="PTHR23044:SF61">
    <property type="entry name" value="3'-5' EXORIBONUCLEASE 1-RELATED"/>
    <property type="match status" value="1"/>
</dbReference>
<dbReference type="GO" id="GO:0003676">
    <property type="term" value="F:nucleic acid binding"/>
    <property type="evidence" value="ECO:0007669"/>
    <property type="project" value="InterPro"/>
</dbReference>
<evidence type="ECO:0000313" key="5">
    <source>
        <dbReference type="EMBL" id="TWV56349.1"/>
    </source>
</evidence>
<reference evidence="5" key="1">
    <citation type="journal article" date="2019" name="Microbiol. Resour. Announc.">
        <title>Draft Genomic Sequences of Streptomyces misionensis and Streptomyces albidoflavus, bacteria applied for phytopathogen biocontrol.</title>
        <authorList>
            <person name="Pylro V."/>
            <person name="Dias A."/>
            <person name="Andreote F."/>
            <person name="Varani A."/>
            <person name="Andreote C."/>
            <person name="Bernardo E."/>
            <person name="Martins T."/>
        </authorList>
    </citation>
    <scope>NUCLEOTIDE SEQUENCE [LARGE SCALE GENOMIC DNA]</scope>
    <source>
        <strain evidence="5">66</strain>
    </source>
</reference>
<dbReference type="Pfam" id="PF00929">
    <property type="entry name" value="RNase_T"/>
    <property type="match status" value="1"/>
</dbReference>
<keyword evidence="2" id="KW-0378">Hydrolase</keyword>
<feature type="domain" description="Exonuclease" evidence="4">
    <location>
        <begin position="24"/>
        <end position="205"/>
    </location>
</feature>
<dbReference type="AlphaFoldDB" id="A0A5C6K1I7"/>
<dbReference type="EMBL" id="VOGW01000028">
    <property type="protein sequence ID" value="TWV56349.1"/>
    <property type="molecule type" value="Genomic_DNA"/>
</dbReference>
<dbReference type="PANTHER" id="PTHR23044">
    <property type="entry name" value="3'-5' EXONUCLEASE ERI1-RELATED"/>
    <property type="match status" value="1"/>
</dbReference>
<organism evidence="5 6">
    <name type="scientific">Streptomyces misionensis</name>
    <dbReference type="NCBI Taxonomy" id="67331"/>
    <lineage>
        <taxon>Bacteria</taxon>
        <taxon>Bacillati</taxon>
        <taxon>Actinomycetota</taxon>
        <taxon>Actinomycetes</taxon>
        <taxon>Kitasatosporales</taxon>
        <taxon>Streptomycetaceae</taxon>
        <taxon>Streptomyces</taxon>
    </lineage>
</organism>
<protein>
    <submittedName>
        <fullName evidence="5">Exonuclease domain-containing protein</fullName>
    </submittedName>
</protein>
<dbReference type="InterPro" id="IPR036397">
    <property type="entry name" value="RNaseH_sf"/>
</dbReference>
<dbReference type="InterPro" id="IPR051274">
    <property type="entry name" value="3-5_Exoribonuclease"/>
</dbReference>
<name>A0A5C6K1I7_9ACTN</name>
<dbReference type="InterPro" id="IPR047201">
    <property type="entry name" value="ERI-1_3'hExo-like"/>
</dbReference>
<evidence type="ECO:0000256" key="3">
    <source>
        <dbReference type="ARBA" id="ARBA00022839"/>
    </source>
</evidence>